<comment type="caution">
    <text evidence="1">The sequence shown here is derived from an EMBL/GenBank/DDBJ whole genome shotgun (WGS) entry which is preliminary data.</text>
</comment>
<name>A0ABX2FQF2_9BACT</name>
<dbReference type="PANTHER" id="PTHR34817">
    <property type="entry name" value="NUCLEOTIDYLTRANSFERASE"/>
    <property type="match status" value="1"/>
</dbReference>
<dbReference type="RefSeq" id="WP_246275089.1">
    <property type="nucleotide sequence ID" value="NZ_JABSNP010000009.1"/>
</dbReference>
<dbReference type="Proteomes" id="UP000779507">
    <property type="component" value="Unassembled WGS sequence"/>
</dbReference>
<dbReference type="InterPro" id="IPR018775">
    <property type="entry name" value="RlaP"/>
</dbReference>
<dbReference type="PANTHER" id="PTHR34817:SF1">
    <property type="entry name" value="NUCLEOTIDYLTRANSFERASE"/>
    <property type="match status" value="1"/>
</dbReference>
<protein>
    <recommendedName>
        <fullName evidence="3">Nucleotidyltransferase</fullName>
    </recommendedName>
</protein>
<evidence type="ECO:0000313" key="2">
    <source>
        <dbReference type="Proteomes" id="UP000779507"/>
    </source>
</evidence>
<accession>A0ABX2FQF2</accession>
<evidence type="ECO:0000313" key="1">
    <source>
        <dbReference type="EMBL" id="NRT19396.1"/>
    </source>
</evidence>
<proteinExistence type="predicted"/>
<reference evidence="1 2" key="1">
    <citation type="submission" date="2020-05" db="EMBL/GenBank/DDBJ databases">
        <title>Genomic Encyclopedia of Type Strains, Phase IV (KMG-V): Genome sequencing to study the core and pangenomes of soil and plant-associated prokaryotes.</title>
        <authorList>
            <person name="Whitman W."/>
        </authorList>
    </citation>
    <scope>NUCLEOTIDE SEQUENCE [LARGE SCALE GENOMIC DNA]</scope>
    <source>
        <strain evidence="1 2">9A</strain>
    </source>
</reference>
<keyword evidence="2" id="KW-1185">Reference proteome</keyword>
<dbReference type="Pfam" id="PF10127">
    <property type="entry name" value="RlaP"/>
    <property type="match status" value="1"/>
</dbReference>
<sequence length="377" mass="42241">MRYFRLMIIADLRRRGLILFEAVSGSRAYGTDLPHSDTDLKGVFVLPEDQFFGLDYVPQVANATNDEVFYELRRFVELLLKNNPTVLELLGTPADCIVYQHPLFAQFRAPDFLSQLCRQSFAEYAVAQIRKAKGLNKKINHPEPPARKAVLDFCYVTVGAGAQPVGPWLARQGHDAAQCGLANVPHLTDLYALFVDETPGQSLGYRGLVRDAETSQDVLLSAVSKGEAPVAYLSFNRNGYSTYCRVFREYWDWVAKRNAERYQNTVQHGKNYDAKNMLHVFRLLQMAGEIAETGQLHVRRPNREFLLQIRRGEFEYEALVAEAEQLVTQVEAAFAASTLPAAPDRDAAEQLLVRVRRAFYEAAAPAGPAVPGAPITD</sequence>
<organism evidence="1 2">
    <name type="scientific">Hymenobacter caeli</name>
    <dbReference type="NCBI Taxonomy" id="2735894"/>
    <lineage>
        <taxon>Bacteria</taxon>
        <taxon>Pseudomonadati</taxon>
        <taxon>Bacteroidota</taxon>
        <taxon>Cytophagia</taxon>
        <taxon>Cytophagales</taxon>
        <taxon>Hymenobacteraceae</taxon>
        <taxon>Hymenobacter</taxon>
    </lineage>
</organism>
<evidence type="ECO:0008006" key="3">
    <source>
        <dbReference type="Google" id="ProtNLM"/>
    </source>
</evidence>
<dbReference type="EMBL" id="JABSNP010000009">
    <property type="protein sequence ID" value="NRT19396.1"/>
    <property type="molecule type" value="Genomic_DNA"/>
</dbReference>
<gene>
    <name evidence="1" type="ORF">HNP98_002225</name>
</gene>